<keyword evidence="1" id="KW-0812">Transmembrane</keyword>
<evidence type="ECO:0000256" key="1">
    <source>
        <dbReference type="SAM" id="Phobius"/>
    </source>
</evidence>
<sequence length="114" mass="13024">MAVPYQLLTLTSPSLSGAGKSQQHVKYLDPGGSPIQVPRCLHRSLGENTKKKLLMEFFFNHRRKWIVLLLLLLQLIPILFEVGVTFFLRLHKVPLLFSIPIDWGSDDVFPLKLT</sequence>
<keyword evidence="1" id="KW-1133">Transmembrane helix</keyword>
<name>A0A8D8WPH3_9HEMI</name>
<feature type="transmembrane region" description="Helical" evidence="1">
    <location>
        <begin position="65"/>
        <end position="88"/>
    </location>
</feature>
<dbReference type="AlphaFoldDB" id="A0A8D8WPH3"/>
<reference evidence="2" key="1">
    <citation type="submission" date="2021-05" db="EMBL/GenBank/DDBJ databases">
        <authorList>
            <person name="Alioto T."/>
            <person name="Alioto T."/>
            <person name="Gomez Garrido J."/>
        </authorList>
    </citation>
    <scope>NUCLEOTIDE SEQUENCE</scope>
</reference>
<dbReference type="EMBL" id="HBUF01211348">
    <property type="protein sequence ID" value="CAG6665675.1"/>
    <property type="molecule type" value="Transcribed_RNA"/>
</dbReference>
<keyword evidence="1" id="KW-0472">Membrane</keyword>
<protein>
    <submittedName>
        <fullName evidence="2">Uncharacterized protein</fullName>
    </submittedName>
</protein>
<evidence type="ECO:0000313" key="2">
    <source>
        <dbReference type="EMBL" id="CAG6665675.1"/>
    </source>
</evidence>
<organism evidence="2">
    <name type="scientific">Cacopsylla melanoneura</name>
    <dbReference type="NCBI Taxonomy" id="428564"/>
    <lineage>
        <taxon>Eukaryota</taxon>
        <taxon>Metazoa</taxon>
        <taxon>Ecdysozoa</taxon>
        <taxon>Arthropoda</taxon>
        <taxon>Hexapoda</taxon>
        <taxon>Insecta</taxon>
        <taxon>Pterygota</taxon>
        <taxon>Neoptera</taxon>
        <taxon>Paraneoptera</taxon>
        <taxon>Hemiptera</taxon>
        <taxon>Sternorrhyncha</taxon>
        <taxon>Psylloidea</taxon>
        <taxon>Psyllidae</taxon>
        <taxon>Psyllinae</taxon>
        <taxon>Cacopsylla</taxon>
    </lineage>
</organism>
<accession>A0A8D8WPH3</accession>
<proteinExistence type="predicted"/>